<dbReference type="InterPro" id="IPR001940">
    <property type="entry name" value="Peptidase_S1C"/>
</dbReference>
<dbReference type="Pfam" id="PF13180">
    <property type="entry name" value="PDZ_2"/>
    <property type="match status" value="1"/>
</dbReference>
<evidence type="ECO:0000256" key="3">
    <source>
        <dbReference type="ARBA" id="ARBA00022801"/>
    </source>
</evidence>
<dbReference type="STRING" id="1798473.A3G50_02720"/>
<evidence type="ECO:0000259" key="4">
    <source>
        <dbReference type="SMART" id="SM00228"/>
    </source>
</evidence>
<protein>
    <recommendedName>
        <fullName evidence="4">PDZ domain-containing protein</fullName>
    </recommendedName>
</protein>
<dbReference type="InterPro" id="IPR009003">
    <property type="entry name" value="Peptidase_S1_PA"/>
</dbReference>
<dbReference type="GO" id="GO:0004252">
    <property type="term" value="F:serine-type endopeptidase activity"/>
    <property type="evidence" value="ECO:0007669"/>
    <property type="project" value="InterPro"/>
</dbReference>
<dbReference type="Pfam" id="PF13365">
    <property type="entry name" value="Trypsin_2"/>
    <property type="match status" value="1"/>
</dbReference>
<dbReference type="PRINTS" id="PR00834">
    <property type="entry name" value="PROTEASES2C"/>
</dbReference>
<proteinExistence type="inferred from homology"/>
<dbReference type="InterPro" id="IPR036034">
    <property type="entry name" value="PDZ_sf"/>
</dbReference>
<dbReference type="Gene3D" id="2.40.10.10">
    <property type="entry name" value="Trypsin-like serine proteases"/>
    <property type="match status" value="2"/>
</dbReference>
<dbReference type="Proteomes" id="UP000176633">
    <property type="component" value="Unassembled WGS sequence"/>
</dbReference>
<dbReference type="EMBL" id="MFKM01000011">
    <property type="protein sequence ID" value="OGG43567.1"/>
    <property type="molecule type" value="Genomic_DNA"/>
</dbReference>
<keyword evidence="3" id="KW-0378">Hydrolase</keyword>
<dbReference type="GO" id="GO:0006508">
    <property type="term" value="P:proteolysis"/>
    <property type="evidence" value="ECO:0007669"/>
    <property type="project" value="UniProtKB-KW"/>
</dbReference>
<dbReference type="PANTHER" id="PTHR43343:SF3">
    <property type="entry name" value="PROTEASE DO-LIKE 8, CHLOROPLASTIC"/>
    <property type="match status" value="1"/>
</dbReference>
<sequence length="322" mass="34224">CSASPFLDLPPEFRQFFDDQFQFSQPCQKGTQRKEIGGGSGFIIAKDGLIVTNKHVVSDVAASYTVLTNDGKKYDAEILARHPSLDIAVLKIKPLTDSLSVLILGDSGGIKLGQTAIAIGNALGEFRNTVSVGTISGLARTVTAQGGDTVETIEGVIQTDAAINQGNSGGPLLNLKGEVIGINTAMVVGAQNIGFALPINQVKKAIESVKNTGRISVPYLGVRYLKITPDLAQKEKLPVENGVLIRGSEDGPAITSDSPAKKAGLQAEDVITELNGEKLNQDNSLAYLIQKYSIGDKVTLKILRNGQEMILRATLEEKPKDL</sequence>
<organism evidence="5 6">
    <name type="scientific">Candidatus Jorgensenbacteria bacterium RIFCSPLOWO2_12_FULL_42_11</name>
    <dbReference type="NCBI Taxonomy" id="1798473"/>
    <lineage>
        <taxon>Bacteria</taxon>
        <taxon>Candidatus Joergenseniibacteriota</taxon>
    </lineage>
</organism>
<evidence type="ECO:0000313" key="6">
    <source>
        <dbReference type="Proteomes" id="UP000176633"/>
    </source>
</evidence>
<dbReference type="InterPro" id="IPR043504">
    <property type="entry name" value="Peptidase_S1_PA_chymotrypsin"/>
</dbReference>
<dbReference type="SUPFAM" id="SSF50494">
    <property type="entry name" value="Trypsin-like serine proteases"/>
    <property type="match status" value="1"/>
</dbReference>
<dbReference type="PANTHER" id="PTHR43343">
    <property type="entry name" value="PEPTIDASE S12"/>
    <property type="match status" value="1"/>
</dbReference>
<dbReference type="SMART" id="SM00228">
    <property type="entry name" value="PDZ"/>
    <property type="match status" value="1"/>
</dbReference>
<name>A0A1F6C455_9BACT</name>
<gene>
    <name evidence="5" type="ORF">A3G50_02720</name>
</gene>
<dbReference type="Gene3D" id="2.30.42.10">
    <property type="match status" value="1"/>
</dbReference>
<dbReference type="SUPFAM" id="SSF50156">
    <property type="entry name" value="PDZ domain-like"/>
    <property type="match status" value="1"/>
</dbReference>
<evidence type="ECO:0000256" key="2">
    <source>
        <dbReference type="ARBA" id="ARBA00022670"/>
    </source>
</evidence>
<dbReference type="InterPro" id="IPR051201">
    <property type="entry name" value="Chloro_Bact_Ser_Proteases"/>
</dbReference>
<dbReference type="AlphaFoldDB" id="A0A1F6C455"/>
<reference evidence="5 6" key="1">
    <citation type="journal article" date="2016" name="Nat. Commun.">
        <title>Thousands of microbial genomes shed light on interconnected biogeochemical processes in an aquifer system.</title>
        <authorList>
            <person name="Anantharaman K."/>
            <person name="Brown C.T."/>
            <person name="Hug L.A."/>
            <person name="Sharon I."/>
            <person name="Castelle C.J."/>
            <person name="Probst A.J."/>
            <person name="Thomas B.C."/>
            <person name="Singh A."/>
            <person name="Wilkins M.J."/>
            <person name="Karaoz U."/>
            <person name="Brodie E.L."/>
            <person name="Williams K.H."/>
            <person name="Hubbard S.S."/>
            <person name="Banfield J.F."/>
        </authorList>
    </citation>
    <scope>NUCLEOTIDE SEQUENCE [LARGE SCALE GENOMIC DNA]</scope>
</reference>
<dbReference type="InterPro" id="IPR001478">
    <property type="entry name" value="PDZ"/>
</dbReference>
<keyword evidence="2" id="KW-0645">Protease</keyword>
<evidence type="ECO:0000313" key="5">
    <source>
        <dbReference type="EMBL" id="OGG43567.1"/>
    </source>
</evidence>
<comment type="caution">
    <text evidence="5">The sequence shown here is derived from an EMBL/GenBank/DDBJ whole genome shotgun (WGS) entry which is preliminary data.</text>
</comment>
<evidence type="ECO:0000256" key="1">
    <source>
        <dbReference type="ARBA" id="ARBA00010541"/>
    </source>
</evidence>
<feature type="domain" description="PDZ" evidence="4">
    <location>
        <begin position="218"/>
        <end position="306"/>
    </location>
</feature>
<comment type="similarity">
    <text evidence="1">Belongs to the peptidase S1C family.</text>
</comment>
<feature type="non-terminal residue" evidence="5">
    <location>
        <position position="1"/>
    </location>
</feature>
<accession>A0A1F6C455</accession>